<organism evidence="1 2">
    <name type="scientific">Nitrospira lenta</name>
    <dbReference type="NCBI Taxonomy" id="1436998"/>
    <lineage>
        <taxon>Bacteria</taxon>
        <taxon>Pseudomonadati</taxon>
        <taxon>Nitrospirota</taxon>
        <taxon>Nitrospiria</taxon>
        <taxon>Nitrospirales</taxon>
        <taxon>Nitrospiraceae</taxon>
        <taxon>Nitrospira</taxon>
    </lineage>
</organism>
<gene>
    <name evidence="1" type="ORF">NITLEN_20339</name>
</gene>
<dbReference type="OrthoDB" id="9769460at2"/>
<dbReference type="InParanoid" id="A0A330LCF1"/>
<keyword evidence="2" id="KW-1185">Reference proteome</keyword>
<evidence type="ECO:0000313" key="2">
    <source>
        <dbReference type="Proteomes" id="UP000248168"/>
    </source>
</evidence>
<evidence type="ECO:0008006" key="3">
    <source>
        <dbReference type="Google" id="ProtNLM"/>
    </source>
</evidence>
<accession>A0A330LCF1</accession>
<reference evidence="2" key="1">
    <citation type="submission" date="2018-04" db="EMBL/GenBank/DDBJ databases">
        <authorList>
            <person name="Lucker S."/>
            <person name="Sakoula D."/>
        </authorList>
    </citation>
    <scope>NUCLEOTIDE SEQUENCE [LARGE SCALE GENOMIC DNA]</scope>
</reference>
<dbReference type="EMBL" id="OUNR01000012">
    <property type="protein sequence ID" value="SPP64699.1"/>
    <property type="molecule type" value="Genomic_DNA"/>
</dbReference>
<dbReference type="InterPro" id="IPR011486">
    <property type="entry name" value="BBP2"/>
</dbReference>
<sequence length="402" mass="44990">MRAARWIIQLLILAIGTLATPVLAQVVGLTSEERTTGRASAAMDQEKPRSPDWHYGGFIDLGYSLNFNFPENHVFRTRGTTPRVNELDLNMGGIYVRKDATDQSRWGMELLGHGGQDAKDFGFGVNLPKVQGADALRHFGRANVSYLAPVGNGLVLQAGLFNSFIGNDSLYAKDNFNYTRSWVADYSPYLMFGANAQYAFNEKWSGAVFIINEYFHLQNTNSVPSYGVHVAYKPSASWTIKETIYYGPDQSDTSLRYWRSFSDSLLEWKVNDDLTLLGEYQVGTQEMAAPGNPRVFYMGAAVPMRWHIGGPWSVALRPEVYWDRSGLMTGSEQLIKSVTATAEYKVPYKWTNMRARLEYRYDESTGSGGGFFRRNEIAPGVIGLAPAQQMLIVGLIWTLDSP</sequence>
<name>A0A330LCF1_9BACT</name>
<dbReference type="Proteomes" id="UP000248168">
    <property type="component" value="Unassembled WGS sequence"/>
</dbReference>
<dbReference type="RefSeq" id="WP_121989047.1">
    <property type="nucleotide sequence ID" value="NZ_OUNR01000012.1"/>
</dbReference>
<evidence type="ECO:0000313" key="1">
    <source>
        <dbReference type="EMBL" id="SPP64699.1"/>
    </source>
</evidence>
<dbReference type="Pfam" id="PF07642">
    <property type="entry name" value="BBP2"/>
    <property type="match status" value="1"/>
</dbReference>
<dbReference type="AlphaFoldDB" id="A0A330LCF1"/>
<protein>
    <recommendedName>
        <fullName evidence="3">Porin</fullName>
    </recommendedName>
</protein>
<proteinExistence type="predicted"/>